<dbReference type="CDD" id="cd00075">
    <property type="entry name" value="HATPase"/>
    <property type="match status" value="1"/>
</dbReference>
<feature type="domain" description="Histidine kinase" evidence="10">
    <location>
        <begin position="651"/>
        <end position="870"/>
    </location>
</feature>
<dbReference type="InterPro" id="IPR003661">
    <property type="entry name" value="HisK_dim/P_dom"/>
</dbReference>
<name>A9WB22_CHLAA</name>
<keyword evidence="6 12" id="KW-0418">Kinase</keyword>
<dbReference type="SMART" id="SM00387">
    <property type="entry name" value="HATPase_c"/>
    <property type="match status" value="1"/>
</dbReference>
<dbReference type="InterPro" id="IPR005467">
    <property type="entry name" value="His_kinase_dom"/>
</dbReference>
<dbReference type="PANTHER" id="PTHR43065:SF46">
    <property type="entry name" value="C4-DICARBOXYLATE TRANSPORT SENSOR PROTEIN DCTB"/>
    <property type="match status" value="1"/>
</dbReference>
<dbReference type="SMART" id="SM00065">
    <property type="entry name" value="GAF"/>
    <property type="match status" value="3"/>
</dbReference>
<organism evidence="12 13">
    <name type="scientific">Chloroflexus aurantiacus (strain ATCC 29366 / DSM 635 / J-10-fl)</name>
    <dbReference type="NCBI Taxonomy" id="324602"/>
    <lineage>
        <taxon>Bacteria</taxon>
        <taxon>Bacillati</taxon>
        <taxon>Chloroflexota</taxon>
        <taxon>Chloroflexia</taxon>
        <taxon>Chloroflexales</taxon>
        <taxon>Chloroflexineae</taxon>
        <taxon>Chloroflexaceae</taxon>
        <taxon>Chloroflexus</taxon>
    </lineage>
</organism>
<feature type="modified residue" description="4-aspartylphosphate" evidence="9">
    <location>
        <position position="937"/>
    </location>
</feature>
<dbReference type="Gene3D" id="3.30.565.10">
    <property type="entry name" value="Histidine kinase-like ATPase, C-terminal domain"/>
    <property type="match status" value="1"/>
</dbReference>
<keyword evidence="3 9" id="KW-0597">Phosphoprotein</keyword>
<dbReference type="PROSITE" id="PS50109">
    <property type="entry name" value="HIS_KIN"/>
    <property type="match status" value="1"/>
</dbReference>
<proteinExistence type="predicted"/>
<dbReference type="STRING" id="324602.Caur_1584"/>
<dbReference type="eggNOG" id="COG2203">
    <property type="taxonomic scope" value="Bacteria"/>
</dbReference>
<dbReference type="EC" id="2.7.13.3" evidence="2"/>
<dbReference type="KEGG" id="cau:Caur_1584"/>
<dbReference type="InterPro" id="IPR011006">
    <property type="entry name" value="CheY-like_superfamily"/>
</dbReference>
<dbReference type="SMART" id="SM00448">
    <property type="entry name" value="REC"/>
    <property type="match status" value="1"/>
</dbReference>
<protein>
    <recommendedName>
        <fullName evidence="2">histidine kinase</fullName>
        <ecNumber evidence="2">2.7.13.3</ecNumber>
    </recommendedName>
</protein>
<dbReference type="Gene3D" id="1.10.287.130">
    <property type="match status" value="1"/>
</dbReference>
<keyword evidence="5" id="KW-0547">Nucleotide-binding</keyword>
<dbReference type="InterPro" id="IPR029016">
    <property type="entry name" value="GAF-like_dom_sf"/>
</dbReference>
<dbReference type="InterPro" id="IPR036097">
    <property type="entry name" value="HisK_dim/P_sf"/>
</dbReference>
<dbReference type="InParanoid" id="A9WB22"/>
<dbReference type="Gene3D" id="3.40.50.2300">
    <property type="match status" value="1"/>
</dbReference>
<dbReference type="CDD" id="cd00156">
    <property type="entry name" value="REC"/>
    <property type="match status" value="1"/>
</dbReference>
<keyword evidence="13" id="KW-1185">Reference proteome</keyword>
<dbReference type="SUPFAM" id="SSF52172">
    <property type="entry name" value="CheY-like"/>
    <property type="match status" value="1"/>
</dbReference>
<dbReference type="InterPro" id="IPR003018">
    <property type="entry name" value="GAF"/>
</dbReference>
<dbReference type="SUPFAM" id="SSF55874">
    <property type="entry name" value="ATPase domain of HSP90 chaperone/DNA topoisomerase II/histidine kinase"/>
    <property type="match status" value="1"/>
</dbReference>
<dbReference type="AlphaFoldDB" id="A9WB22"/>
<dbReference type="GO" id="GO:0007165">
    <property type="term" value="P:signal transduction"/>
    <property type="evidence" value="ECO:0000318"/>
    <property type="project" value="GO_Central"/>
</dbReference>
<keyword evidence="4 12" id="KW-0808">Transferase</keyword>
<evidence type="ECO:0000256" key="8">
    <source>
        <dbReference type="ARBA" id="ARBA00023012"/>
    </source>
</evidence>
<dbReference type="Pfam" id="PF00072">
    <property type="entry name" value="Response_reg"/>
    <property type="match status" value="1"/>
</dbReference>
<dbReference type="Gene3D" id="3.30.450.40">
    <property type="match status" value="3"/>
</dbReference>
<sequence>MRAMTHWLDSPNLSTGTPGITSPIATILALSKTVLSSLDLADVLRRVLIATRELTGADVVSIWLLDERGEWLTSAATLGLEERKEQDRNFRLRVGEGVAGWAVANRQVLQLIDPANDPRYIQQLDRHPAVILAIPLIVREHCFGALSLSRFELSAPFSQELIETISIFADQAAIAIDNANTAQALRRSTARERILAASVATDGAETRILQELATVLGTTPCLITSIANGAMFDHTGCPISESDFARWRREGALIVDLRLDGLPAWLVVDQSGHYWTQSDADLLAFAAVQIMYARQRAYEQRSHARAEALSHLVALTNARIDQVSVLDHILVELHRFINFDSACIFVVHDEEYVRLLAQRGLRNPFDQITLFAGAGSLINELRRLGTAIYEPDVQKLPNWQKVPDSDIIRSWIGVPLRVDQTTIGVLTIDKWTPNAFTAEDVATAQMFGEQVAVVINNVRLLREAQERARQFQVLQQFSVRIGTLDEIDRLLDEAAQLLHQSFGYYQVLIGVIEDDRLVIQSAAGHLRKDPQTFPPTPLNIGISGWVITHARPAIANDVARDERYISHPSLPATAAEMVVPILVDERVFGVIIIESAVKGIFSQGDLELVMAMAHLIGVTIANLRHDAELQRVRDQLVERDRLRALGELSSGVAHDFNNLLASILGHVQLLLAENHDPGLEEGLRAIELAALDGTATVRRLQGFAQSSRSTPNSAVNVNQIVEESLALTRPLWRDEAQSRGVVITIRTDLTPLPSIIGDAPALRELVINLILNALDAMPEGGTITLRTALAPPQRLGEAAVLLEVSDTGIGIDPSIQEQIFAPFFSTKGTRGTGMGLAIVRSVVQQHRGRIELESAPGAGACFRILLPVGTPPQSEVVQPKTPETPSLNILVIDDEEAVRNVLVRMLQRLGHQVDSAGSGESALSQFVAGRYDLVCTDLGMPGMSGWEVAAQVRRVDPAARVVLVTGWSEQIDPDEARGRGIDAILAKPFTIQQVRSLLASILLDRR</sequence>
<dbReference type="InterPro" id="IPR003594">
    <property type="entry name" value="HATPase_dom"/>
</dbReference>
<evidence type="ECO:0000313" key="13">
    <source>
        <dbReference type="Proteomes" id="UP000002008"/>
    </source>
</evidence>
<dbReference type="GO" id="GO:0005524">
    <property type="term" value="F:ATP binding"/>
    <property type="evidence" value="ECO:0007669"/>
    <property type="project" value="UniProtKB-KW"/>
</dbReference>
<dbReference type="eggNOG" id="COG2205">
    <property type="taxonomic scope" value="Bacteria"/>
</dbReference>
<dbReference type="PROSITE" id="PS50110">
    <property type="entry name" value="RESPONSE_REGULATORY"/>
    <property type="match status" value="1"/>
</dbReference>
<feature type="domain" description="Response regulatory" evidence="11">
    <location>
        <begin position="888"/>
        <end position="1002"/>
    </location>
</feature>
<dbReference type="SUPFAM" id="SSF55781">
    <property type="entry name" value="GAF domain-like"/>
    <property type="match status" value="3"/>
</dbReference>
<dbReference type="InterPro" id="IPR004358">
    <property type="entry name" value="Sig_transdc_His_kin-like_C"/>
</dbReference>
<dbReference type="Pfam" id="PF01590">
    <property type="entry name" value="GAF"/>
    <property type="match status" value="1"/>
</dbReference>
<evidence type="ECO:0000259" key="11">
    <source>
        <dbReference type="PROSITE" id="PS50110"/>
    </source>
</evidence>
<dbReference type="Pfam" id="PF02518">
    <property type="entry name" value="HATPase_c"/>
    <property type="match status" value="1"/>
</dbReference>
<evidence type="ECO:0000256" key="1">
    <source>
        <dbReference type="ARBA" id="ARBA00000085"/>
    </source>
</evidence>
<evidence type="ECO:0000313" key="12">
    <source>
        <dbReference type="EMBL" id="ABY34803.1"/>
    </source>
</evidence>
<dbReference type="HOGENOM" id="CLU_294544_0_0_0"/>
<evidence type="ECO:0000256" key="2">
    <source>
        <dbReference type="ARBA" id="ARBA00012438"/>
    </source>
</evidence>
<dbReference type="EMBL" id="CP000909">
    <property type="protein sequence ID" value="ABY34803.1"/>
    <property type="molecule type" value="Genomic_DNA"/>
</dbReference>
<dbReference type="PRINTS" id="PR00344">
    <property type="entry name" value="BCTRLSENSOR"/>
</dbReference>
<dbReference type="EnsemblBacteria" id="ABY34803">
    <property type="protein sequence ID" value="ABY34803"/>
    <property type="gene ID" value="Caur_1584"/>
</dbReference>
<evidence type="ECO:0000259" key="10">
    <source>
        <dbReference type="PROSITE" id="PS50109"/>
    </source>
</evidence>
<dbReference type="SUPFAM" id="SSF47384">
    <property type="entry name" value="Homodimeric domain of signal transducing histidine kinase"/>
    <property type="match status" value="1"/>
</dbReference>
<reference evidence="13" key="1">
    <citation type="journal article" date="2011" name="BMC Genomics">
        <title>Complete genome sequence of the filamentous anoxygenic phototrophic bacterium Chloroflexus aurantiacus.</title>
        <authorList>
            <person name="Tang K.H."/>
            <person name="Barry K."/>
            <person name="Chertkov O."/>
            <person name="Dalin E."/>
            <person name="Han C.S."/>
            <person name="Hauser L.J."/>
            <person name="Honchak B.M."/>
            <person name="Karbach L.E."/>
            <person name="Land M.L."/>
            <person name="Lapidus A."/>
            <person name="Larimer F.W."/>
            <person name="Mikhailova N."/>
            <person name="Pitluck S."/>
            <person name="Pierson B.K."/>
            <person name="Blankenship R.E."/>
        </authorList>
    </citation>
    <scope>NUCLEOTIDE SEQUENCE [LARGE SCALE GENOMIC DNA]</scope>
    <source>
        <strain evidence="13">ATCC 29366 / DSM 635 / J-10-fl</strain>
    </source>
</reference>
<dbReference type="CDD" id="cd00082">
    <property type="entry name" value="HisKA"/>
    <property type="match status" value="1"/>
</dbReference>
<evidence type="ECO:0000256" key="3">
    <source>
        <dbReference type="ARBA" id="ARBA00022553"/>
    </source>
</evidence>
<comment type="catalytic activity">
    <reaction evidence="1">
        <text>ATP + protein L-histidine = ADP + protein N-phospho-L-histidine.</text>
        <dbReference type="EC" id="2.7.13.3"/>
    </reaction>
</comment>
<dbReference type="PANTHER" id="PTHR43065">
    <property type="entry name" value="SENSOR HISTIDINE KINASE"/>
    <property type="match status" value="1"/>
</dbReference>
<evidence type="ECO:0000256" key="5">
    <source>
        <dbReference type="ARBA" id="ARBA00022741"/>
    </source>
</evidence>
<gene>
    <name evidence="12" type="ordered locus">Caur_1584</name>
</gene>
<dbReference type="PATRIC" id="fig|324602.8.peg.1815"/>
<dbReference type="eggNOG" id="COG0784">
    <property type="taxonomic scope" value="Bacteria"/>
</dbReference>
<dbReference type="Pfam" id="PF13185">
    <property type="entry name" value="GAF_2"/>
    <property type="match status" value="2"/>
</dbReference>
<accession>A9WB22</accession>
<keyword evidence="8" id="KW-0902">Two-component regulatory system</keyword>
<evidence type="ECO:0000256" key="4">
    <source>
        <dbReference type="ARBA" id="ARBA00022679"/>
    </source>
</evidence>
<evidence type="ECO:0000256" key="9">
    <source>
        <dbReference type="PROSITE-ProRule" id="PRU00169"/>
    </source>
</evidence>
<dbReference type="GO" id="GO:0000155">
    <property type="term" value="F:phosphorelay sensor kinase activity"/>
    <property type="evidence" value="ECO:0000318"/>
    <property type="project" value="GO_Central"/>
</dbReference>
<dbReference type="InterPro" id="IPR036890">
    <property type="entry name" value="HATPase_C_sf"/>
</dbReference>
<evidence type="ECO:0000256" key="6">
    <source>
        <dbReference type="ARBA" id="ARBA00022777"/>
    </source>
</evidence>
<dbReference type="FunCoup" id="A9WB22">
    <property type="interactions" value="194"/>
</dbReference>
<keyword evidence="7" id="KW-0067">ATP-binding</keyword>
<dbReference type="Proteomes" id="UP000002008">
    <property type="component" value="Chromosome"/>
</dbReference>
<evidence type="ECO:0000256" key="7">
    <source>
        <dbReference type="ARBA" id="ARBA00022840"/>
    </source>
</evidence>
<dbReference type="InterPro" id="IPR001789">
    <property type="entry name" value="Sig_transdc_resp-reg_receiver"/>
</dbReference>